<evidence type="ECO:0000256" key="1">
    <source>
        <dbReference type="ARBA" id="ARBA00004123"/>
    </source>
</evidence>
<keyword evidence="6" id="KW-0804">Transcription</keyword>
<dbReference type="Gene3D" id="3.30.710.10">
    <property type="entry name" value="Potassium Channel Kv1.1, Chain A"/>
    <property type="match status" value="1"/>
</dbReference>
<dbReference type="Pfam" id="PF00589">
    <property type="entry name" value="Phage_integrase"/>
    <property type="match status" value="1"/>
</dbReference>
<dbReference type="GO" id="GO:0045467">
    <property type="term" value="P:R7 cell development"/>
    <property type="evidence" value="ECO:0007669"/>
    <property type="project" value="UniProtKB-ARBA"/>
</dbReference>
<evidence type="ECO:0000259" key="11">
    <source>
        <dbReference type="PROSITE" id="PS50097"/>
    </source>
</evidence>
<keyword evidence="13" id="KW-1185">Reference proteome</keyword>
<sequence>MSNEGSDSSDVDQPAYMDTGEASELPPESPLLMKSREQYQTLYRKFMEWRDTNEKGPLSEDVFMDYFTDLAEKMKPSTLWSQYSMLKATMIANEKLDMNEFYRLRGFLKTKSIGYKKKTSNTFTSRQIEQFLTDAPDSQYLAEKVALVFGILGGCRSHELVHISVDNIEDDGSMALVTIPKTESDPERSFSICGEFYQVYKKYASLRPKKTDCRRFFLNYRGGKCVNQVIGLHKFGGMPKLIASYLNAPDPDGYTGHSFRRTSASLLAESGADYRSLQRHAGWNSKIARDLMEEKKRNQVRLAKQITESVFLKPSTSTSNDNFQIEAPREETLAPPEQSPIVDDPLFIDCSTAIKEEITLDEVAEEQVPAQIKMPVLAQKPNIFRKPVKPPILRPVATPPIKIAPKPVIRIQPKNVLPTPFPNQNPSTKRLVVKTISVQRPPVVPPLQPQSSTSAPETQRSPEVCLRWGFHHNNMQTSFPHFLNSEEFVDVTLACEGKSVKCHKVILSACSDYLASLLRENPCQHPIILMKDLKFWEVAALVKFMYEGEVNILHDKLPQLLKAANALQIKGLVNFAPQQFSLQNKDQPPLASASVCRPEAPAAPPKTHEIRKPKHLKNLSTASPAFFRRAIKRPLLMKRPSLVSKYRRETPKTPPPRESSPEIKMETLDIPLGDADLFSVSPEYENLITLDEASPGEGRPPEVPGHDMDMVLTDYLQPENNFLEKMDDVDNCGRSAEIEEENGQPPGDDDQHELHEEDGT</sequence>
<dbReference type="GO" id="GO:0007464">
    <property type="term" value="P:R3/R4 cell fate commitment"/>
    <property type="evidence" value="ECO:0007669"/>
    <property type="project" value="UniProtKB-ARBA"/>
</dbReference>
<accession>A0A9R1T3E2</accession>
<dbReference type="GO" id="GO:0016199">
    <property type="term" value="P:axon midline choice point recognition"/>
    <property type="evidence" value="ECO:0007669"/>
    <property type="project" value="UniProtKB-ARBA"/>
</dbReference>
<dbReference type="GO" id="GO:0045476">
    <property type="term" value="P:nurse cell apoptotic process"/>
    <property type="evidence" value="ECO:0007669"/>
    <property type="project" value="UniProtKB-ARBA"/>
</dbReference>
<dbReference type="InterPro" id="IPR000210">
    <property type="entry name" value="BTB/POZ_dom"/>
</dbReference>
<dbReference type="SUPFAM" id="SSF56349">
    <property type="entry name" value="DNA breaking-rejoining enzymes"/>
    <property type="match status" value="1"/>
</dbReference>
<keyword evidence="8" id="KW-0539">Nucleus</keyword>
<dbReference type="PANTHER" id="PTHR23110:SF111">
    <property type="entry name" value="LONGITUDINALS LACKING PROTEIN, ISOFORMS F_I_K_T"/>
    <property type="match status" value="1"/>
</dbReference>
<evidence type="ECO:0000256" key="6">
    <source>
        <dbReference type="ARBA" id="ARBA00023163"/>
    </source>
</evidence>
<dbReference type="SMART" id="SM00225">
    <property type="entry name" value="BTB"/>
    <property type="match status" value="1"/>
</dbReference>
<dbReference type="OrthoDB" id="7697859at2759"/>
<dbReference type="CDD" id="cd00397">
    <property type="entry name" value="DNA_BRE_C"/>
    <property type="match status" value="1"/>
</dbReference>
<keyword evidence="7" id="KW-0233">DNA recombination</keyword>
<dbReference type="InterPro" id="IPR002104">
    <property type="entry name" value="Integrase_catalytic"/>
</dbReference>
<dbReference type="Pfam" id="PF00651">
    <property type="entry name" value="BTB"/>
    <property type="match status" value="1"/>
</dbReference>
<feature type="region of interest" description="Disordered" evidence="10">
    <location>
        <begin position="1"/>
        <end position="30"/>
    </location>
</feature>
<keyword evidence="3" id="KW-0221">Differentiation</keyword>
<feature type="region of interest" description="Disordered" evidence="10">
    <location>
        <begin position="729"/>
        <end position="760"/>
    </location>
</feature>
<keyword evidence="2" id="KW-0217">Developmental protein</keyword>
<keyword evidence="4" id="KW-0524">Neurogenesis</keyword>
<dbReference type="GO" id="GO:0035167">
    <property type="term" value="P:larval lymph gland hemopoiesis"/>
    <property type="evidence" value="ECO:0007669"/>
    <property type="project" value="UniProtKB-ARBA"/>
</dbReference>
<dbReference type="KEGG" id="fas:105265790"/>
<comment type="subcellular location">
    <subcellularLocation>
        <location evidence="1">Nucleus</location>
    </subcellularLocation>
</comment>
<dbReference type="PANTHER" id="PTHR23110">
    <property type="entry name" value="BTB DOMAIN TRANSCRIPTION FACTOR"/>
    <property type="match status" value="1"/>
</dbReference>
<feature type="region of interest" description="Disordered" evidence="10">
    <location>
        <begin position="584"/>
        <end position="613"/>
    </location>
</feature>
<keyword evidence="5" id="KW-0805">Transcription regulation</keyword>
<feature type="region of interest" description="Disordered" evidence="10">
    <location>
        <begin position="642"/>
        <end position="664"/>
    </location>
</feature>
<dbReference type="GO" id="GO:0007526">
    <property type="term" value="P:larval somatic muscle development"/>
    <property type="evidence" value="ECO:0007669"/>
    <property type="project" value="UniProtKB-ARBA"/>
</dbReference>
<dbReference type="GO" id="GO:0006310">
    <property type="term" value="P:DNA recombination"/>
    <property type="evidence" value="ECO:0007669"/>
    <property type="project" value="UniProtKB-KW"/>
</dbReference>
<dbReference type="GO" id="GO:0005634">
    <property type="term" value="C:nucleus"/>
    <property type="evidence" value="ECO:0007669"/>
    <property type="project" value="UniProtKB-SubCell"/>
</dbReference>
<evidence type="ECO:0000256" key="9">
    <source>
        <dbReference type="ARBA" id="ARBA00037382"/>
    </source>
</evidence>
<dbReference type="InterPro" id="IPR011010">
    <property type="entry name" value="DNA_brk_join_enz"/>
</dbReference>
<evidence type="ECO:0000256" key="3">
    <source>
        <dbReference type="ARBA" id="ARBA00022782"/>
    </source>
</evidence>
<evidence type="ECO:0000256" key="5">
    <source>
        <dbReference type="ARBA" id="ARBA00023015"/>
    </source>
</evidence>
<dbReference type="GO" id="GO:0003677">
    <property type="term" value="F:DNA binding"/>
    <property type="evidence" value="ECO:0007669"/>
    <property type="project" value="InterPro"/>
</dbReference>
<dbReference type="InterPro" id="IPR013762">
    <property type="entry name" value="Integrase-like_cat_sf"/>
</dbReference>
<dbReference type="Proteomes" id="UP000694866">
    <property type="component" value="Unplaced"/>
</dbReference>
<dbReference type="InterPro" id="IPR051095">
    <property type="entry name" value="Dros_DevTransReg"/>
</dbReference>
<dbReference type="GeneID" id="105265790"/>
<feature type="domain" description="BTB" evidence="11">
    <location>
        <begin position="489"/>
        <end position="554"/>
    </location>
</feature>
<feature type="compositionally biased region" description="Acidic residues" evidence="10">
    <location>
        <begin position="738"/>
        <end position="751"/>
    </location>
</feature>
<dbReference type="SUPFAM" id="SSF54695">
    <property type="entry name" value="POZ domain"/>
    <property type="match status" value="1"/>
</dbReference>
<dbReference type="PROSITE" id="PS50097">
    <property type="entry name" value="BTB"/>
    <property type="match status" value="1"/>
</dbReference>
<feature type="domain" description="Tyr recombinase" evidence="12">
    <location>
        <begin position="118"/>
        <end position="312"/>
    </location>
</feature>
<evidence type="ECO:0000313" key="14">
    <source>
        <dbReference type="RefSeq" id="XP_011301803.1"/>
    </source>
</evidence>
<dbReference type="InterPro" id="IPR011333">
    <property type="entry name" value="SKP1/BTB/POZ_sf"/>
</dbReference>
<evidence type="ECO:0000259" key="12">
    <source>
        <dbReference type="PROSITE" id="PS51898"/>
    </source>
</evidence>
<evidence type="ECO:0000313" key="13">
    <source>
        <dbReference type="Proteomes" id="UP000694866"/>
    </source>
</evidence>
<evidence type="ECO:0000256" key="10">
    <source>
        <dbReference type="SAM" id="MobiDB-lite"/>
    </source>
</evidence>
<evidence type="ECO:0000256" key="4">
    <source>
        <dbReference type="ARBA" id="ARBA00022902"/>
    </source>
</evidence>
<reference evidence="14" key="1">
    <citation type="submission" date="2025-08" db="UniProtKB">
        <authorList>
            <consortium name="RefSeq"/>
        </authorList>
    </citation>
    <scope>IDENTIFICATION</scope>
    <source>
        <strain evidence="14">USDA-PBARC FA_bdor</strain>
        <tissue evidence="14">Whole organism</tissue>
    </source>
</reference>
<dbReference type="CDD" id="cd18315">
    <property type="entry name" value="BTB_POZ_BAB-like"/>
    <property type="match status" value="1"/>
</dbReference>
<name>A0A9R1T3E2_9HYME</name>
<comment type="function">
    <text evidence="9">Putative transcription factor required for axon growth and guidance in the central and peripheral nervous systems. Repels CNS axons away from the midline by promoting the expression of the midline repellent sli and its receptor robo.</text>
</comment>
<dbReference type="Gene3D" id="1.10.443.10">
    <property type="entry name" value="Intergrase catalytic core"/>
    <property type="match status" value="1"/>
</dbReference>
<evidence type="ECO:0000256" key="2">
    <source>
        <dbReference type="ARBA" id="ARBA00022473"/>
    </source>
</evidence>
<dbReference type="GO" id="GO:0008406">
    <property type="term" value="P:gonad development"/>
    <property type="evidence" value="ECO:0007669"/>
    <property type="project" value="UniProtKB-ARBA"/>
</dbReference>
<dbReference type="GO" id="GO:0048813">
    <property type="term" value="P:dendrite morphogenesis"/>
    <property type="evidence" value="ECO:0007669"/>
    <property type="project" value="UniProtKB-ARBA"/>
</dbReference>
<proteinExistence type="predicted"/>
<evidence type="ECO:0000256" key="7">
    <source>
        <dbReference type="ARBA" id="ARBA00023172"/>
    </source>
</evidence>
<gene>
    <name evidence="14" type="primary">LOC105265790</name>
</gene>
<protein>
    <submittedName>
        <fullName evidence="14">Uncharacterized protein isoform X1</fullName>
    </submittedName>
</protein>
<dbReference type="PROSITE" id="PS51898">
    <property type="entry name" value="TYR_RECOMBINASE"/>
    <property type="match status" value="1"/>
</dbReference>
<dbReference type="AlphaFoldDB" id="A0A9R1T3E2"/>
<dbReference type="GO" id="GO:0015074">
    <property type="term" value="P:DNA integration"/>
    <property type="evidence" value="ECO:0007669"/>
    <property type="project" value="InterPro"/>
</dbReference>
<dbReference type="RefSeq" id="XP_011301803.1">
    <property type="nucleotide sequence ID" value="XM_011303501.1"/>
</dbReference>
<organism evidence="13 14">
    <name type="scientific">Fopius arisanus</name>
    <dbReference type="NCBI Taxonomy" id="64838"/>
    <lineage>
        <taxon>Eukaryota</taxon>
        <taxon>Metazoa</taxon>
        <taxon>Ecdysozoa</taxon>
        <taxon>Arthropoda</taxon>
        <taxon>Hexapoda</taxon>
        <taxon>Insecta</taxon>
        <taxon>Pterygota</taxon>
        <taxon>Neoptera</taxon>
        <taxon>Endopterygota</taxon>
        <taxon>Hymenoptera</taxon>
        <taxon>Apocrita</taxon>
        <taxon>Ichneumonoidea</taxon>
        <taxon>Braconidae</taxon>
        <taxon>Opiinae</taxon>
        <taxon>Fopius</taxon>
    </lineage>
</organism>
<evidence type="ECO:0000256" key="8">
    <source>
        <dbReference type="ARBA" id="ARBA00023242"/>
    </source>
</evidence>
<dbReference type="GO" id="GO:0006357">
    <property type="term" value="P:regulation of transcription by RNA polymerase II"/>
    <property type="evidence" value="ECO:0007669"/>
    <property type="project" value="TreeGrafter"/>
</dbReference>